<dbReference type="SUPFAM" id="SSF53474">
    <property type="entry name" value="alpha/beta-Hydrolases"/>
    <property type="match status" value="1"/>
</dbReference>
<geneLocation type="plasmid" evidence="1 2">
    <name>unnamed1</name>
</geneLocation>
<evidence type="ECO:0000313" key="2">
    <source>
        <dbReference type="Proteomes" id="UP000215256"/>
    </source>
</evidence>
<dbReference type="InterPro" id="IPR029058">
    <property type="entry name" value="AB_hydrolase_fold"/>
</dbReference>
<accession>A0A248UQ80</accession>
<gene>
    <name evidence="1" type="ORF">CES85_2868</name>
</gene>
<dbReference type="AlphaFoldDB" id="A0A248UQ80"/>
<dbReference type="OrthoDB" id="9796570at2"/>
<proteinExistence type="predicted"/>
<organism evidence="1 2">
    <name type="scientific">Ochrobactrum quorumnocens</name>
    <dbReference type="NCBI Taxonomy" id="271865"/>
    <lineage>
        <taxon>Bacteria</taxon>
        <taxon>Pseudomonadati</taxon>
        <taxon>Pseudomonadota</taxon>
        <taxon>Alphaproteobacteria</taxon>
        <taxon>Hyphomicrobiales</taxon>
        <taxon>Brucellaceae</taxon>
        <taxon>Brucella/Ochrobactrum group</taxon>
        <taxon>Ochrobactrum</taxon>
    </lineage>
</organism>
<sequence>MSKFDANRSFRRTGKGVYDMDDLRFRTQKMLEFAQAIRDQNDGREIYALSYSYGASILASMLFDDPRLFERAALMHPLISNTPNPRPVLSSKRILITAGQHGPISPLKLSRSVVGWLQAQGANVEAFIAPADMKSVLLN</sequence>
<dbReference type="Gene3D" id="3.40.50.1820">
    <property type="entry name" value="alpha/beta hydrolase"/>
    <property type="match status" value="1"/>
</dbReference>
<dbReference type="KEGG" id="och:CES85_2868"/>
<name>A0A248UQ80_9HYPH</name>
<dbReference type="Proteomes" id="UP000215256">
    <property type="component" value="Plasmid unnamed1"/>
</dbReference>
<dbReference type="RefSeq" id="WP_095448117.1">
    <property type="nucleotide sequence ID" value="NZ_CP022605.1"/>
</dbReference>
<protein>
    <recommendedName>
        <fullName evidence="3">Alpha/beta hydrolase</fullName>
    </recommendedName>
</protein>
<dbReference type="EMBL" id="CP022605">
    <property type="protein sequence ID" value="ASV88710.1"/>
    <property type="molecule type" value="Genomic_DNA"/>
</dbReference>
<evidence type="ECO:0008006" key="3">
    <source>
        <dbReference type="Google" id="ProtNLM"/>
    </source>
</evidence>
<evidence type="ECO:0000313" key="1">
    <source>
        <dbReference type="EMBL" id="ASV88710.1"/>
    </source>
</evidence>
<reference evidence="1 2" key="1">
    <citation type="submission" date="2017-07" db="EMBL/GenBank/DDBJ databases">
        <title>Phylogenetic study on the rhizospheric bacterium Ochrobactrum sp. A44.</title>
        <authorList>
            <person name="Krzyzanowska D.M."/>
            <person name="Ossowicki A."/>
            <person name="Rajewska M."/>
            <person name="Maciag T."/>
            <person name="Kaczynski Z."/>
            <person name="Czerwicka M."/>
            <person name="Jafra S."/>
        </authorList>
    </citation>
    <scope>NUCLEOTIDE SEQUENCE [LARGE SCALE GENOMIC DNA]</scope>
    <source>
        <strain evidence="1 2">A44</strain>
        <plasmid evidence="1 2">unnamed1</plasmid>
    </source>
</reference>
<keyword evidence="1" id="KW-0614">Plasmid</keyword>